<name>A0AAV6GZY2_9TELE</name>
<proteinExistence type="predicted"/>
<organism evidence="2 3">
    <name type="scientific">Alosa alosa</name>
    <name type="common">allis shad</name>
    <dbReference type="NCBI Taxonomy" id="278164"/>
    <lineage>
        <taxon>Eukaryota</taxon>
        <taxon>Metazoa</taxon>
        <taxon>Chordata</taxon>
        <taxon>Craniata</taxon>
        <taxon>Vertebrata</taxon>
        <taxon>Euteleostomi</taxon>
        <taxon>Actinopterygii</taxon>
        <taxon>Neopterygii</taxon>
        <taxon>Teleostei</taxon>
        <taxon>Clupei</taxon>
        <taxon>Clupeiformes</taxon>
        <taxon>Clupeoidei</taxon>
        <taxon>Clupeidae</taxon>
        <taxon>Alosa</taxon>
    </lineage>
</organism>
<dbReference type="EMBL" id="JADWDJ010000007">
    <property type="protein sequence ID" value="KAG5278591.1"/>
    <property type="molecule type" value="Genomic_DNA"/>
</dbReference>
<evidence type="ECO:0000313" key="2">
    <source>
        <dbReference type="EMBL" id="KAG5278591.1"/>
    </source>
</evidence>
<accession>A0AAV6GZY2</accession>
<reference evidence="2" key="1">
    <citation type="submission" date="2020-10" db="EMBL/GenBank/DDBJ databases">
        <title>Chromosome-scale genome assembly of the Allis shad, Alosa alosa.</title>
        <authorList>
            <person name="Margot Z."/>
            <person name="Christophe K."/>
            <person name="Cabau C."/>
            <person name="Louis A."/>
            <person name="Berthelot C."/>
            <person name="Parey E."/>
            <person name="Roest Crollius H."/>
            <person name="Montfort J."/>
            <person name="Robinson-Rechavi M."/>
            <person name="Bucao C."/>
            <person name="Bouchez O."/>
            <person name="Gislard M."/>
            <person name="Lluch J."/>
            <person name="Milhes M."/>
            <person name="Lampietro C."/>
            <person name="Lopez Roques C."/>
            <person name="Donnadieu C."/>
            <person name="Braasch I."/>
            <person name="Desvignes T."/>
            <person name="Postlethwait J."/>
            <person name="Bobe J."/>
            <person name="Guiguen Y."/>
        </authorList>
    </citation>
    <scope>NUCLEOTIDE SEQUENCE</scope>
    <source>
        <strain evidence="2">M-15738</strain>
        <tissue evidence="2">Blood</tissue>
    </source>
</reference>
<gene>
    <name evidence="2" type="ORF">AALO_G00100620</name>
</gene>
<dbReference type="AlphaFoldDB" id="A0AAV6GZY2"/>
<keyword evidence="3" id="KW-1185">Reference proteome</keyword>
<evidence type="ECO:0000256" key="1">
    <source>
        <dbReference type="SAM" id="MobiDB-lite"/>
    </source>
</evidence>
<feature type="region of interest" description="Disordered" evidence="1">
    <location>
        <begin position="1"/>
        <end position="21"/>
    </location>
</feature>
<feature type="compositionally biased region" description="Acidic residues" evidence="1">
    <location>
        <begin position="1"/>
        <end position="11"/>
    </location>
</feature>
<dbReference type="Proteomes" id="UP000823561">
    <property type="component" value="Chromosome 7"/>
</dbReference>
<protein>
    <submittedName>
        <fullName evidence="2">Uncharacterized protein</fullName>
    </submittedName>
</protein>
<comment type="caution">
    <text evidence="2">The sequence shown here is derived from an EMBL/GenBank/DDBJ whole genome shotgun (WGS) entry which is preliminary data.</text>
</comment>
<evidence type="ECO:0000313" key="3">
    <source>
        <dbReference type="Proteomes" id="UP000823561"/>
    </source>
</evidence>
<sequence length="167" mass="18556">MPGAVQEDDTQAAESPGPGQLLGKPAAVLRVFLRICGQPLQPPPGVISNMVLEQVKKAEEAGCVQEGYIVNVDDHKTARSFMAGQLFLWPEEFQWLRDWVAMQGTAYPHPHKDNQLVFFTGGRGPAKDLNTYLRTAWAEMGLPGRPIFTDIRMAGKGLPRRPGDFRW</sequence>